<comment type="similarity">
    <text evidence="10">Belongs to the methyl-accepting chemotaxis (MCP) protein family.</text>
</comment>
<evidence type="ECO:0000256" key="8">
    <source>
        <dbReference type="ARBA" id="ARBA00023136"/>
    </source>
</evidence>
<evidence type="ECO:0000259" key="15">
    <source>
        <dbReference type="PROSITE" id="PS50192"/>
    </source>
</evidence>
<feature type="domain" description="Methyl-accepting transducer" evidence="13">
    <location>
        <begin position="243"/>
        <end position="479"/>
    </location>
</feature>
<evidence type="ECO:0000256" key="3">
    <source>
        <dbReference type="ARBA" id="ARBA00022481"/>
    </source>
</evidence>
<dbReference type="Pfam" id="PF00015">
    <property type="entry name" value="MCPsignal"/>
    <property type="match status" value="1"/>
</dbReference>
<dbReference type="InterPro" id="IPR000014">
    <property type="entry name" value="PAS"/>
</dbReference>
<dbReference type="AlphaFoldDB" id="A0A5C8M4N4"/>
<evidence type="ECO:0000259" key="13">
    <source>
        <dbReference type="PROSITE" id="PS50111"/>
    </source>
</evidence>
<dbReference type="Proteomes" id="UP000321814">
    <property type="component" value="Unassembled WGS sequence"/>
</dbReference>
<evidence type="ECO:0000313" key="17">
    <source>
        <dbReference type="Proteomes" id="UP000321814"/>
    </source>
</evidence>
<comment type="caution">
    <text evidence="16">The sequence shown here is derived from an EMBL/GenBank/DDBJ whole genome shotgun (WGS) entry which is preliminary data.</text>
</comment>
<keyword evidence="4" id="KW-0145">Chemotaxis</keyword>
<dbReference type="InterPro" id="IPR035965">
    <property type="entry name" value="PAS-like_dom_sf"/>
</dbReference>
<evidence type="ECO:0000313" key="16">
    <source>
        <dbReference type="EMBL" id="TXK82909.1"/>
    </source>
</evidence>
<dbReference type="GO" id="GO:0052131">
    <property type="term" value="P:positive aerotaxis"/>
    <property type="evidence" value="ECO:0007669"/>
    <property type="project" value="UniProtKB-ARBA"/>
</dbReference>
<keyword evidence="17" id="KW-1185">Reference proteome</keyword>
<evidence type="ECO:0000256" key="6">
    <source>
        <dbReference type="ARBA" id="ARBA00022692"/>
    </source>
</evidence>
<evidence type="ECO:0000259" key="14">
    <source>
        <dbReference type="PROSITE" id="PS50112"/>
    </source>
</evidence>
<dbReference type="PROSITE" id="PS50112">
    <property type="entry name" value="PAS"/>
    <property type="match status" value="1"/>
</dbReference>
<sequence>MNRRNQHLVDQEVQYDAGQELVSTTDTRGVITYANPAFCQVAGYSEDELVGKNHNLVRHPDMPAAAFADLWSHLKQGQSWRGMVKNRCKDGRYYWVDAFVTPIYQQQQLVGYQSVRVKASPDLIQRADRCYQAINSGKAVSQWSGNSSLRRLIALLCSLILITAGALLWSHALWLALLIPAIFFVLMYEELVDIPAQLQKIKQDFDSVSRYIYSGKTAFSVADFRHQMHQARLRTVLGRTKDSTNKLTSIADTLEEAVHLTERGIHQQSQQLVSIAAATQQLSSTVLDIAERTGETNQKVGEAQQICHQAEQVMQLTANTVKKLAVEVQGAASTADNLAVEAERIGAVMTEIQGIADQTNLLALNAAIEAARAGEHGRGFAVVADEVRALSSRTHKATEQIQRSIGEIQQTLLSWGKTMTQSREQVEECVTQTTHSTEQLTDIVAMVNTIDHLSSQIATAATQQGQVASEVASNVQNIQHIADENLNNMQLVADNNKRLHQQAAEIANLSKTFSQ</sequence>
<evidence type="ECO:0000256" key="5">
    <source>
        <dbReference type="ARBA" id="ARBA00022519"/>
    </source>
</evidence>
<dbReference type="SMART" id="SM00283">
    <property type="entry name" value="MA"/>
    <property type="match status" value="1"/>
</dbReference>
<dbReference type="NCBIfam" id="TIGR00229">
    <property type="entry name" value="sensory_box"/>
    <property type="match status" value="1"/>
</dbReference>
<dbReference type="GO" id="GO:0005886">
    <property type="term" value="C:plasma membrane"/>
    <property type="evidence" value="ECO:0007669"/>
    <property type="project" value="UniProtKB-SubCell"/>
</dbReference>
<proteinExistence type="inferred from homology"/>
<dbReference type="CDD" id="cd11386">
    <property type="entry name" value="MCP_signal"/>
    <property type="match status" value="1"/>
</dbReference>
<dbReference type="OrthoDB" id="9781845at2"/>
<keyword evidence="9 11" id="KW-0807">Transducer</keyword>
<keyword evidence="5" id="KW-0997">Cell inner membrane</keyword>
<protein>
    <submittedName>
        <fullName evidence="16">Methyl-accepting chemotaxis protein</fullName>
    </submittedName>
</protein>
<evidence type="ECO:0000256" key="10">
    <source>
        <dbReference type="ARBA" id="ARBA00029447"/>
    </source>
</evidence>
<evidence type="ECO:0000256" key="11">
    <source>
        <dbReference type="PROSITE-ProRule" id="PRU00284"/>
    </source>
</evidence>
<evidence type="ECO:0000256" key="2">
    <source>
        <dbReference type="ARBA" id="ARBA00022475"/>
    </source>
</evidence>
<keyword evidence="3" id="KW-0488">Methylation</keyword>
<dbReference type="FunFam" id="3.30.450.20:FF:000046">
    <property type="entry name" value="Aerotaxis sensor receptor"/>
    <property type="match status" value="1"/>
</dbReference>
<evidence type="ECO:0000256" key="1">
    <source>
        <dbReference type="ARBA" id="ARBA00004429"/>
    </source>
</evidence>
<organism evidence="16 17">
    <name type="scientific">Rheinheimera tangshanensis</name>
    <dbReference type="NCBI Taxonomy" id="400153"/>
    <lineage>
        <taxon>Bacteria</taxon>
        <taxon>Pseudomonadati</taxon>
        <taxon>Pseudomonadota</taxon>
        <taxon>Gammaproteobacteria</taxon>
        <taxon>Chromatiales</taxon>
        <taxon>Chromatiaceae</taxon>
        <taxon>Rheinheimera</taxon>
    </lineage>
</organism>
<feature type="domain" description="PAS" evidence="14">
    <location>
        <begin position="26"/>
        <end position="61"/>
    </location>
</feature>
<reference evidence="16 17" key="1">
    <citation type="submission" date="2019-08" db="EMBL/GenBank/DDBJ databases">
        <title>Draft genome analysis of Rheinheimera tangshanensis isolated from the roots of fresh rice plants (Oryza sativa).</title>
        <authorList>
            <person name="Yu Q."/>
            <person name="Qi Y."/>
            <person name="Zhang H."/>
            <person name="Pu J."/>
        </authorList>
    </citation>
    <scope>NUCLEOTIDE SEQUENCE [LARGE SCALE GENOMIC DNA]</scope>
    <source>
        <strain evidence="16 17">JA3-B52</strain>
    </source>
</reference>
<dbReference type="PROSITE" id="PS50192">
    <property type="entry name" value="T_SNARE"/>
    <property type="match status" value="1"/>
</dbReference>
<evidence type="ECO:0000256" key="9">
    <source>
        <dbReference type="ARBA" id="ARBA00023224"/>
    </source>
</evidence>
<name>A0A5C8M4N4_9GAMM</name>
<dbReference type="Gene3D" id="3.30.450.20">
    <property type="entry name" value="PAS domain"/>
    <property type="match status" value="1"/>
</dbReference>
<dbReference type="PROSITE" id="PS50111">
    <property type="entry name" value="CHEMOTAXIS_TRANSDUC_2"/>
    <property type="match status" value="1"/>
</dbReference>
<dbReference type="FunFam" id="1.10.287.950:FF:000001">
    <property type="entry name" value="Methyl-accepting chemotaxis sensory transducer"/>
    <property type="match status" value="1"/>
</dbReference>
<dbReference type="SMART" id="SM00091">
    <property type="entry name" value="PAS"/>
    <property type="match status" value="1"/>
</dbReference>
<keyword evidence="7 12" id="KW-1133">Transmembrane helix</keyword>
<keyword evidence="8 12" id="KW-0472">Membrane</keyword>
<dbReference type="SUPFAM" id="SSF58104">
    <property type="entry name" value="Methyl-accepting chemotaxis protein (MCP) signaling domain"/>
    <property type="match status" value="1"/>
</dbReference>
<dbReference type="CDD" id="cd00130">
    <property type="entry name" value="PAS"/>
    <property type="match status" value="1"/>
</dbReference>
<dbReference type="EMBL" id="VRLR01000001">
    <property type="protein sequence ID" value="TXK82909.1"/>
    <property type="molecule type" value="Genomic_DNA"/>
</dbReference>
<dbReference type="PANTHER" id="PTHR32089">
    <property type="entry name" value="METHYL-ACCEPTING CHEMOTAXIS PROTEIN MCPB"/>
    <property type="match status" value="1"/>
</dbReference>
<keyword evidence="6 12" id="KW-0812">Transmembrane</keyword>
<keyword evidence="2" id="KW-1003">Cell membrane</keyword>
<evidence type="ECO:0000256" key="4">
    <source>
        <dbReference type="ARBA" id="ARBA00022500"/>
    </source>
</evidence>
<comment type="subcellular location">
    <subcellularLocation>
        <location evidence="1">Cell inner membrane</location>
        <topology evidence="1">Multi-pass membrane protein</topology>
    </subcellularLocation>
</comment>
<accession>A0A5C8M4N4</accession>
<gene>
    <name evidence="16" type="ORF">FU839_01070</name>
</gene>
<dbReference type="PANTHER" id="PTHR32089:SF52">
    <property type="entry name" value="CHEMOTAXIS SIGNAL TRANSDUCTION SYSTEM METHYL ACCEPTING SENSORY TRANSDUCER WITH PAS SENSORY DOMAIN"/>
    <property type="match status" value="1"/>
</dbReference>
<dbReference type="Pfam" id="PF08447">
    <property type="entry name" value="PAS_3"/>
    <property type="match status" value="1"/>
</dbReference>
<dbReference type="SUPFAM" id="SSF55785">
    <property type="entry name" value="PYP-like sensor domain (PAS domain)"/>
    <property type="match status" value="1"/>
</dbReference>
<evidence type="ECO:0000256" key="7">
    <source>
        <dbReference type="ARBA" id="ARBA00022989"/>
    </source>
</evidence>
<dbReference type="GO" id="GO:0007165">
    <property type="term" value="P:signal transduction"/>
    <property type="evidence" value="ECO:0007669"/>
    <property type="project" value="UniProtKB-KW"/>
</dbReference>
<feature type="domain" description="T-SNARE coiled-coil homology" evidence="15">
    <location>
        <begin position="430"/>
        <end position="492"/>
    </location>
</feature>
<dbReference type="RefSeq" id="WP_147902837.1">
    <property type="nucleotide sequence ID" value="NZ_BAAAGC010000002.1"/>
</dbReference>
<evidence type="ECO:0000256" key="12">
    <source>
        <dbReference type="SAM" id="Phobius"/>
    </source>
</evidence>
<feature type="transmembrane region" description="Helical" evidence="12">
    <location>
        <begin position="152"/>
        <end position="169"/>
    </location>
</feature>
<dbReference type="InterPro" id="IPR013655">
    <property type="entry name" value="PAS_fold_3"/>
</dbReference>
<dbReference type="InterPro" id="IPR000727">
    <property type="entry name" value="T_SNARE_dom"/>
</dbReference>
<dbReference type="InterPro" id="IPR004089">
    <property type="entry name" value="MCPsignal_dom"/>
</dbReference>
<dbReference type="Gene3D" id="1.10.287.950">
    <property type="entry name" value="Methyl-accepting chemotaxis protein"/>
    <property type="match status" value="1"/>
</dbReference>